<dbReference type="EMBL" id="JAGZYH010000029">
    <property type="protein sequence ID" value="MBS6622220.1"/>
    <property type="molecule type" value="Genomic_DNA"/>
</dbReference>
<comment type="caution">
    <text evidence="2">The sequence shown here is derived from an EMBL/GenBank/DDBJ whole genome shotgun (WGS) entry which is preliminary data.</text>
</comment>
<proteinExistence type="predicted"/>
<evidence type="ECO:0000313" key="3">
    <source>
        <dbReference type="Proteomes" id="UP000811365"/>
    </source>
</evidence>
<keyword evidence="1" id="KW-0472">Membrane</keyword>
<reference evidence="2" key="1">
    <citation type="submission" date="2021-02" db="EMBL/GenBank/DDBJ databases">
        <title>Infant gut strain persistence is associated with maternal origin, phylogeny, and functional potential including surface adhesion and iron acquisition.</title>
        <authorList>
            <person name="Lou Y.C."/>
        </authorList>
    </citation>
    <scope>NUCLEOTIDE SEQUENCE</scope>
    <source>
        <strain evidence="2">L2_039_000G1_dasL2_039_000G1_maxbin2.maxbin.077</strain>
    </source>
</reference>
<feature type="transmembrane region" description="Helical" evidence="1">
    <location>
        <begin position="16"/>
        <end position="38"/>
    </location>
</feature>
<keyword evidence="1" id="KW-1133">Transmembrane helix</keyword>
<evidence type="ECO:0000256" key="1">
    <source>
        <dbReference type="SAM" id="Phobius"/>
    </source>
</evidence>
<protein>
    <submittedName>
        <fullName evidence="2">Uncharacterized protein</fullName>
    </submittedName>
</protein>
<name>A0A9E1GKV5_9FIRM</name>
<keyword evidence="1" id="KW-0812">Transmembrane</keyword>
<evidence type="ECO:0000313" key="2">
    <source>
        <dbReference type="EMBL" id="MBS6622220.1"/>
    </source>
</evidence>
<accession>A0A9E1GKV5</accession>
<dbReference type="Proteomes" id="UP000811365">
    <property type="component" value="Unassembled WGS sequence"/>
</dbReference>
<sequence>MTDSTNAETIVPGNGLGALVTTGLVSAIAAFSATLLYFHYFPPVVEKPAPIAVVDMVKLGMAVTKMSGEGDASAFMNTGRAIAMLKEYGYIVLDSRMVITAPDVYMKKPSDLIEGAPDMDNTPGGYVPPNLMNGVKDDNVRN</sequence>
<gene>
    <name evidence="2" type="ORF">KH315_08690</name>
</gene>
<dbReference type="AlphaFoldDB" id="A0A9E1GKV5"/>
<organism evidence="2 3">
    <name type="scientific">Faecalibacterium prausnitzii</name>
    <dbReference type="NCBI Taxonomy" id="853"/>
    <lineage>
        <taxon>Bacteria</taxon>
        <taxon>Bacillati</taxon>
        <taxon>Bacillota</taxon>
        <taxon>Clostridia</taxon>
        <taxon>Eubacteriales</taxon>
        <taxon>Oscillospiraceae</taxon>
        <taxon>Faecalibacterium</taxon>
    </lineage>
</organism>